<feature type="compositionally biased region" description="Basic residues" evidence="1">
    <location>
        <begin position="127"/>
        <end position="143"/>
    </location>
</feature>
<dbReference type="AlphaFoldDB" id="A0A066YW18"/>
<dbReference type="EMBL" id="JNBY01000115">
    <property type="protein sequence ID" value="KDN82286.1"/>
    <property type="molecule type" value="Genomic_DNA"/>
</dbReference>
<feature type="compositionally biased region" description="Low complexity" evidence="1">
    <location>
        <begin position="205"/>
        <end position="221"/>
    </location>
</feature>
<evidence type="ECO:0000259" key="2">
    <source>
        <dbReference type="Pfam" id="PF04738"/>
    </source>
</evidence>
<dbReference type="HOGENOM" id="CLU_495894_0_0_11"/>
<organism evidence="3 4">
    <name type="scientific">Kitasatospora cheerisanensis KCTC 2395</name>
    <dbReference type="NCBI Taxonomy" id="1348663"/>
    <lineage>
        <taxon>Bacteria</taxon>
        <taxon>Bacillati</taxon>
        <taxon>Actinomycetota</taxon>
        <taxon>Actinomycetes</taxon>
        <taxon>Kitasatosporales</taxon>
        <taxon>Streptomycetaceae</taxon>
        <taxon>Kitasatospora</taxon>
    </lineage>
</organism>
<feature type="compositionally biased region" description="Low complexity" evidence="1">
    <location>
        <begin position="98"/>
        <end position="114"/>
    </location>
</feature>
<feature type="compositionally biased region" description="Low complexity" evidence="1">
    <location>
        <begin position="71"/>
        <end position="83"/>
    </location>
</feature>
<feature type="compositionally biased region" description="Low complexity" evidence="1">
    <location>
        <begin position="16"/>
        <end position="39"/>
    </location>
</feature>
<reference evidence="3 4" key="1">
    <citation type="submission" date="2014-05" db="EMBL/GenBank/DDBJ databases">
        <title>Draft Genome Sequence of Kitasatospora cheerisanensis KCTC 2395.</title>
        <authorList>
            <person name="Nam D.H."/>
        </authorList>
    </citation>
    <scope>NUCLEOTIDE SEQUENCE [LARGE SCALE GENOMIC DNA]</scope>
    <source>
        <strain evidence="3 4">KCTC 2395</strain>
    </source>
</reference>
<evidence type="ECO:0000313" key="3">
    <source>
        <dbReference type="EMBL" id="KDN82286.1"/>
    </source>
</evidence>
<comment type="caution">
    <text evidence="3">The sequence shown here is derived from an EMBL/GenBank/DDBJ whole genome shotgun (WGS) entry which is preliminary data.</text>
</comment>
<evidence type="ECO:0000313" key="4">
    <source>
        <dbReference type="Proteomes" id="UP000027178"/>
    </source>
</evidence>
<feature type="compositionally biased region" description="Low complexity" evidence="1">
    <location>
        <begin position="228"/>
        <end position="242"/>
    </location>
</feature>
<dbReference type="Pfam" id="PF04738">
    <property type="entry name" value="Lant_dehydr_N"/>
    <property type="match status" value="1"/>
</dbReference>
<gene>
    <name evidence="3" type="ORF">KCH_59950</name>
</gene>
<sequence>MGGGAGGAAGAGSGGAARAAGGRQRPVPAARRPAGARPPVGGGRGRAAGRAGGLGPLHGGDPHRAGRGRRPAAVDGAAPGAARRAPRGGRHRGRLAARRTGAQPAAADRSAAAVHRARPARPPARPAGRRQRGGGRTARRAGRVRGVPADGAGDGPAAVAGADRGDAPPARHRPAGAGGPRAGRDGPAARRPAHRGGAGRGRPVGGRLRPAGTCVPAAVPRGVRRPVRAGPGRPAAGAARPGARPRRARRPLLPRGARALPGGGPADARDGLLLSLAQRAAAAGERELLLDGALLARLAGTGAAAGGPSAVPPASLDLLLQLRSASPEALAAGEFTLLVDSVSPGAGALAGRYAPLLGRAGRALAETVRDAPTDNPEAVRAQLSFRAPRPHTGSTARVPRLLPHVVALAEFADHSRPGTLTVADLEVVADRDRLAVVSRRLGREVVPTVPHLLATDAPDAARLLDALSRGGAGGRLRWRWGAAEALPYLPRVRSGRTVLSPARWLPTNPRCARRPTPTAGPTCWTPGAAAGGCRTRCAASATAGGSPST</sequence>
<accession>A0A066YW18</accession>
<feature type="domain" description="Lantibiotic dehydratase N-terminal" evidence="2">
    <location>
        <begin position="265"/>
        <end position="507"/>
    </location>
</feature>
<keyword evidence="4" id="KW-1185">Reference proteome</keyword>
<name>A0A066YW18_9ACTN</name>
<feature type="compositionally biased region" description="Gly residues" evidence="1">
    <location>
        <begin position="1"/>
        <end position="15"/>
    </location>
</feature>
<feature type="compositionally biased region" description="Basic residues" evidence="1">
    <location>
        <begin position="243"/>
        <end position="252"/>
    </location>
</feature>
<dbReference type="InterPro" id="IPR006827">
    <property type="entry name" value="Lant_deHydtase_N"/>
</dbReference>
<dbReference type="Proteomes" id="UP000027178">
    <property type="component" value="Unassembled WGS sequence"/>
</dbReference>
<feature type="compositionally biased region" description="Basic residues" evidence="1">
    <location>
        <begin position="84"/>
        <end position="97"/>
    </location>
</feature>
<protein>
    <recommendedName>
        <fullName evidence="2">Lantibiotic dehydratase N-terminal domain-containing protein</fullName>
    </recommendedName>
</protein>
<proteinExistence type="predicted"/>
<feature type="region of interest" description="Disordered" evidence="1">
    <location>
        <begin position="1"/>
        <end position="265"/>
    </location>
</feature>
<evidence type="ECO:0000256" key="1">
    <source>
        <dbReference type="SAM" id="MobiDB-lite"/>
    </source>
</evidence>
<feature type="compositionally biased region" description="Low complexity" evidence="1">
    <location>
        <begin position="144"/>
        <end position="162"/>
    </location>
</feature>
<dbReference type="eggNOG" id="ENOG502Z81U">
    <property type="taxonomic scope" value="Bacteria"/>
</dbReference>
<feature type="compositionally biased region" description="Gly residues" evidence="1">
    <location>
        <begin position="40"/>
        <end position="58"/>
    </location>
</feature>